<sequence>MRRYTGYNVVAEIGRVNPGGESLLKKDNLADVFTTIQSGDIMLVEARGQGIGPRDYLISMVSRVEEANQLRKGSGQTEVYTSIIMEMTRWMQNLTQSICLGRKERDFRHEKTKKKRGSYRGGQIDLQTHSIKFNYSDEE</sequence>
<dbReference type="AlphaFoldDB" id="A0A835LVE5"/>
<evidence type="ECO:0000259" key="1">
    <source>
        <dbReference type="Pfam" id="PF05022"/>
    </source>
</evidence>
<dbReference type="InterPro" id="IPR007718">
    <property type="entry name" value="Srp40_C"/>
</dbReference>
<accession>A0A835LVE5</accession>
<evidence type="ECO:0000313" key="2">
    <source>
        <dbReference type="EMBL" id="KAF9604719.1"/>
    </source>
</evidence>
<dbReference type="EMBL" id="JADFTS010000005">
    <property type="protein sequence ID" value="KAF9604719.1"/>
    <property type="molecule type" value="Genomic_DNA"/>
</dbReference>
<keyword evidence="3" id="KW-1185">Reference proteome</keyword>
<name>A0A835LVE5_9MAGN</name>
<dbReference type="Pfam" id="PF05022">
    <property type="entry name" value="SRP40_C"/>
    <property type="match status" value="1"/>
</dbReference>
<dbReference type="PANTHER" id="PTHR23216">
    <property type="entry name" value="NUCLEOLAR AND COILED-BODY PHOSPHOPROTEIN 1"/>
    <property type="match status" value="1"/>
</dbReference>
<feature type="domain" description="Srp40 C-terminal" evidence="1">
    <location>
        <begin position="103"/>
        <end position="133"/>
    </location>
</feature>
<organism evidence="2 3">
    <name type="scientific">Coptis chinensis</name>
    <dbReference type="NCBI Taxonomy" id="261450"/>
    <lineage>
        <taxon>Eukaryota</taxon>
        <taxon>Viridiplantae</taxon>
        <taxon>Streptophyta</taxon>
        <taxon>Embryophyta</taxon>
        <taxon>Tracheophyta</taxon>
        <taxon>Spermatophyta</taxon>
        <taxon>Magnoliopsida</taxon>
        <taxon>Ranunculales</taxon>
        <taxon>Ranunculaceae</taxon>
        <taxon>Coptidoideae</taxon>
        <taxon>Coptis</taxon>
    </lineage>
</organism>
<dbReference type="GO" id="GO:0005730">
    <property type="term" value="C:nucleolus"/>
    <property type="evidence" value="ECO:0007669"/>
    <property type="project" value="InterPro"/>
</dbReference>
<dbReference type="PANTHER" id="PTHR23216:SF1">
    <property type="entry name" value="NUCLEOLAR AND COILED-BODY PHOSPHOPROTEIN 1"/>
    <property type="match status" value="1"/>
</dbReference>
<gene>
    <name evidence="2" type="ORF">IFM89_009155</name>
</gene>
<dbReference type="OrthoDB" id="5599646at2759"/>
<dbReference type="InterPro" id="IPR039191">
    <property type="entry name" value="Nopp140-like"/>
</dbReference>
<proteinExistence type="predicted"/>
<reference evidence="2 3" key="1">
    <citation type="submission" date="2020-10" db="EMBL/GenBank/DDBJ databases">
        <title>The Coptis chinensis genome and diversification of protoberbering-type alkaloids.</title>
        <authorList>
            <person name="Wang B."/>
            <person name="Shu S."/>
            <person name="Song C."/>
            <person name="Liu Y."/>
        </authorList>
    </citation>
    <scope>NUCLEOTIDE SEQUENCE [LARGE SCALE GENOMIC DNA]</scope>
    <source>
        <strain evidence="2">HL-2020</strain>
        <tissue evidence="2">Leaf</tissue>
    </source>
</reference>
<dbReference type="Proteomes" id="UP000631114">
    <property type="component" value="Unassembled WGS sequence"/>
</dbReference>
<comment type="caution">
    <text evidence="2">The sequence shown here is derived from an EMBL/GenBank/DDBJ whole genome shotgun (WGS) entry which is preliminary data.</text>
</comment>
<evidence type="ECO:0000313" key="3">
    <source>
        <dbReference type="Proteomes" id="UP000631114"/>
    </source>
</evidence>
<protein>
    <recommendedName>
        <fullName evidence="1">Srp40 C-terminal domain-containing protein</fullName>
    </recommendedName>
</protein>